<proteinExistence type="predicted"/>
<dbReference type="PANTHER" id="PTHR37299">
    <property type="entry name" value="TRANSCRIPTIONAL REGULATOR-RELATED"/>
    <property type="match status" value="1"/>
</dbReference>
<dbReference type="Proteomes" id="UP000246099">
    <property type="component" value="Chromosome"/>
</dbReference>
<evidence type="ECO:0000259" key="3">
    <source>
        <dbReference type="PROSITE" id="PS50930"/>
    </source>
</evidence>
<keyword evidence="1" id="KW-0597">Phosphoprotein</keyword>
<evidence type="ECO:0000259" key="2">
    <source>
        <dbReference type="PROSITE" id="PS50110"/>
    </source>
</evidence>
<dbReference type="Pfam" id="PF00072">
    <property type="entry name" value="Response_reg"/>
    <property type="match status" value="1"/>
</dbReference>
<evidence type="ECO:0000313" key="4">
    <source>
        <dbReference type="EMBL" id="AWO01058.1"/>
    </source>
</evidence>
<organism evidence="4 5">
    <name type="scientific">Chitinophaga alhagiae</name>
    <dbReference type="NCBI Taxonomy" id="2203219"/>
    <lineage>
        <taxon>Bacteria</taxon>
        <taxon>Pseudomonadati</taxon>
        <taxon>Bacteroidota</taxon>
        <taxon>Chitinophagia</taxon>
        <taxon>Chitinophagales</taxon>
        <taxon>Chitinophagaceae</taxon>
        <taxon>Chitinophaga</taxon>
    </lineage>
</organism>
<dbReference type="PROSITE" id="PS50930">
    <property type="entry name" value="HTH_LYTTR"/>
    <property type="match status" value="1"/>
</dbReference>
<dbReference type="PANTHER" id="PTHR37299:SF1">
    <property type="entry name" value="STAGE 0 SPORULATION PROTEIN A HOMOLOG"/>
    <property type="match status" value="1"/>
</dbReference>
<dbReference type="SMART" id="SM00850">
    <property type="entry name" value="LytTR"/>
    <property type="match status" value="1"/>
</dbReference>
<keyword evidence="5" id="KW-1185">Reference proteome</keyword>
<dbReference type="PROSITE" id="PS50110">
    <property type="entry name" value="RESPONSE_REGULATORY"/>
    <property type="match status" value="1"/>
</dbReference>
<gene>
    <name evidence="4" type="ORF">DLD77_04765</name>
</gene>
<evidence type="ECO:0000256" key="1">
    <source>
        <dbReference type="PROSITE-ProRule" id="PRU00169"/>
    </source>
</evidence>
<dbReference type="InterPro" id="IPR001789">
    <property type="entry name" value="Sig_transdc_resp-reg_receiver"/>
</dbReference>
<name>A0ABM6WAS2_9BACT</name>
<evidence type="ECO:0000313" key="5">
    <source>
        <dbReference type="Proteomes" id="UP000246099"/>
    </source>
</evidence>
<feature type="domain" description="Response regulatory" evidence="2">
    <location>
        <begin position="3"/>
        <end position="117"/>
    </location>
</feature>
<dbReference type="SUPFAM" id="SSF52172">
    <property type="entry name" value="CheY-like"/>
    <property type="match status" value="1"/>
</dbReference>
<dbReference type="Gene3D" id="2.40.50.1020">
    <property type="entry name" value="LytTr DNA-binding domain"/>
    <property type="match status" value="1"/>
</dbReference>
<dbReference type="GO" id="GO:0003677">
    <property type="term" value="F:DNA binding"/>
    <property type="evidence" value="ECO:0007669"/>
    <property type="project" value="UniProtKB-KW"/>
</dbReference>
<feature type="modified residue" description="4-aspartylphosphate" evidence="1">
    <location>
        <position position="56"/>
    </location>
</feature>
<dbReference type="SMART" id="SM00448">
    <property type="entry name" value="REC"/>
    <property type="match status" value="1"/>
</dbReference>
<dbReference type="RefSeq" id="WP_119077208.1">
    <property type="nucleotide sequence ID" value="NZ_CP029600.1"/>
</dbReference>
<dbReference type="EMBL" id="CP029600">
    <property type="protein sequence ID" value="AWO01058.1"/>
    <property type="molecule type" value="Genomic_DNA"/>
</dbReference>
<dbReference type="InterPro" id="IPR007492">
    <property type="entry name" value="LytTR_DNA-bd_dom"/>
</dbReference>
<accession>A0ABM6WAS2</accession>
<protein>
    <submittedName>
        <fullName evidence="4">DNA-binding response regulator</fullName>
    </submittedName>
</protein>
<sequence length="250" mass="28246">MINAIIVDDEAHCVERLQMLLATHCGEKVRLLDSCSSIVQAEQRILQLAPELVFLDVQLEGRTGFELLQKINAPSLRVIFTTAYEQYAVTAFRFSAVDYLLKPVGPSELVNSVDKLISSLDQQEAALKYEALFHNLQAGAGGKKIALPTQEGLEFVNINEVVRCQASGNYTQFFLSDGRHLMVSRTMKEFEELLEKHNFFRVHYSHLVNLDYVKKYNRGKGGYVLLADNSELEVSVRRKEAFLKKMAGGR</sequence>
<dbReference type="Pfam" id="PF04397">
    <property type="entry name" value="LytTR"/>
    <property type="match status" value="1"/>
</dbReference>
<dbReference type="InterPro" id="IPR011006">
    <property type="entry name" value="CheY-like_superfamily"/>
</dbReference>
<dbReference type="InterPro" id="IPR046947">
    <property type="entry name" value="LytR-like"/>
</dbReference>
<dbReference type="Gene3D" id="3.40.50.2300">
    <property type="match status" value="1"/>
</dbReference>
<keyword evidence="4" id="KW-0238">DNA-binding</keyword>
<feature type="domain" description="HTH LytTR-type" evidence="3">
    <location>
        <begin position="145"/>
        <end position="248"/>
    </location>
</feature>
<reference evidence="4 5" key="1">
    <citation type="submission" date="2018-05" db="EMBL/GenBank/DDBJ databases">
        <title>Chitinophaga sp. nov., isolated from rhizosphere soil of Alhagi.</title>
        <authorList>
            <person name="Liu Y."/>
        </authorList>
    </citation>
    <scope>NUCLEOTIDE SEQUENCE [LARGE SCALE GENOMIC DNA]</scope>
    <source>
        <strain evidence="4 5">T22</strain>
    </source>
</reference>